<dbReference type="RefSeq" id="WP_093921073.1">
    <property type="nucleotide sequence ID" value="NZ_FONW01000011.1"/>
</dbReference>
<gene>
    <name evidence="2" type="ORF">SAMN05216283_11165</name>
</gene>
<keyword evidence="1" id="KW-0732">Signal</keyword>
<evidence type="ECO:0000313" key="3">
    <source>
        <dbReference type="Proteomes" id="UP000198964"/>
    </source>
</evidence>
<dbReference type="InterPro" id="IPR008969">
    <property type="entry name" value="CarboxyPept-like_regulatory"/>
</dbReference>
<dbReference type="AlphaFoldDB" id="A0A1I2K816"/>
<keyword evidence="3" id="KW-1185">Reference proteome</keyword>
<organism evidence="2 3">
    <name type="scientific">Sunxiuqinia elliptica</name>
    <dbReference type="NCBI Taxonomy" id="655355"/>
    <lineage>
        <taxon>Bacteria</taxon>
        <taxon>Pseudomonadati</taxon>
        <taxon>Bacteroidota</taxon>
        <taxon>Bacteroidia</taxon>
        <taxon>Marinilabiliales</taxon>
        <taxon>Prolixibacteraceae</taxon>
        <taxon>Sunxiuqinia</taxon>
    </lineage>
</organism>
<dbReference type="STRING" id="655355.SAMN05216283_11165"/>
<dbReference type="Proteomes" id="UP000198964">
    <property type="component" value="Unassembled WGS sequence"/>
</dbReference>
<dbReference type="EMBL" id="FONW01000011">
    <property type="protein sequence ID" value="SFF63295.1"/>
    <property type="molecule type" value="Genomic_DNA"/>
</dbReference>
<sequence>MKTPLFLLSLLMLMSLISTAGQGQTSNVYGKVVDKETQKPLYGVSVCIKDHPDGIGTITNEKGEFRLWNLPADTVDIIIRCDGYEEVIADVQSLNNQTNNDLSVVYLEVTAEHDKQANVKMSSNTRKQKQK</sequence>
<dbReference type="Pfam" id="PF13715">
    <property type="entry name" value="CarbopepD_reg_2"/>
    <property type="match status" value="1"/>
</dbReference>
<accession>A0A1I2K816</accession>
<reference evidence="2 3" key="1">
    <citation type="submission" date="2016-10" db="EMBL/GenBank/DDBJ databases">
        <authorList>
            <person name="de Groot N.N."/>
        </authorList>
    </citation>
    <scope>NUCLEOTIDE SEQUENCE [LARGE SCALE GENOMIC DNA]</scope>
    <source>
        <strain evidence="2 3">CGMCC 1.9156</strain>
    </source>
</reference>
<proteinExistence type="predicted"/>
<evidence type="ECO:0000313" key="2">
    <source>
        <dbReference type="EMBL" id="SFF63295.1"/>
    </source>
</evidence>
<name>A0A1I2K816_9BACT</name>
<feature type="signal peptide" evidence="1">
    <location>
        <begin position="1"/>
        <end position="20"/>
    </location>
</feature>
<protein>
    <submittedName>
        <fullName evidence="2">CarboxypepD_reg-like domain-containing protein</fullName>
    </submittedName>
</protein>
<evidence type="ECO:0000256" key="1">
    <source>
        <dbReference type="SAM" id="SignalP"/>
    </source>
</evidence>
<feature type="chain" id="PRO_5011704500" evidence="1">
    <location>
        <begin position="21"/>
        <end position="131"/>
    </location>
</feature>
<dbReference type="Gene3D" id="2.60.40.1120">
    <property type="entry name" value="Carboxypeptidase-like, regulatory domain"/>
    <property type="match status" value="1"/>
</dbReference>
<dbReference type="SUPFAM" id="SSF49464">
    <property type="entry name" value="Carboxypeptidase regulatory domain-like"/>
    <property type="match status" value="1"/>
</dbReference>